<name>A0A1A9ZEV3_GLOPL</name>
<evidence type="ECO:0000313" key="4">
    <source>
        <dbReference type="Proteomes" id="UP000092445"/>
    </source>
</evidence>
<dbReference type="Proteomes" id="UP000092445">
    <property type="component" value="Unassembled WGS sequence"/>
</dbReference>
<dbReference type="InterPro" id="IPR019734">
    <property type="entry name" value="TPR_rpt"/>
</dbReference>
<sequence>MGPNKAKKSKAPPVALAAQRVCLYMQPQAILYPIPEDENTYIEIELEHAKCVIAQLRDHCTPENKIHLRTFEEEKPTFSVTIDKDSYDDIEAFSDAPLKLTLYEHYIPELSFSEGAIIQPPHRQMEDRWAVAQGYIDMMQFFIKWRYKKNIDVLLYPIRPSRKSSTCKMSWDIYALTPIVKNLTCSNAIFITFMSLQNVEESLLDDCDDLVAALSLQSKEPIEDSSEYRKVFICKYTAFAKKLVSGTTTGCQWESLKDPIIQNYDCIGINSDIKLNLFRTIFKLFVPEDCEFSFPDIEADVDYNLVCNSMHRYVLTDSMHRQLEQHVAKDDLHLIVEIFRESNPTNVLLQGFIDLAIFMYPKVNNCSFAVKMTPPPNYQRESSTIQTMSLVPSSLTNVTPVFAIIRICIKTPLTEPSRDFFASEMTDTIYNTCWQTKVPKEALGASDESYEKNYRDFDNTVYELVDCIISNNLYNTKDRNYLYGQICNVANRVLPLLTCDFNIRYPTTTSIEFANLMTTVYDELVKRVHHLLTKDNEMRNTTTVDMQENMIFRMNLAKLMHEVDNYDMCDYLFDQLEEDYGSASLFRFYKFIFDIELENYESARKYLQLPYLKRDIGGELFTEDLNSEEETADEKLLIALNEFCETTQTKSQVGWILLFCVYKRHKYRPGMEYSRWNYEKRFKNIMPKIKYMPRSRWIMLNGFTPNLTSPKGQYFWSAIEVLLQLGLYEFAAWIFDEIADECLDVEKYIIKTSFIYHLRRANEDFVTRQFPGEKIRNGENPSGHLEKSKEFFIQATNYGMYFPDVWAYLAVINLRLGEHLKALECWKYARLNPNTAFDKKTRPIEPLANECNRVVFLYLQPKNISYPDEDDVSVDILLEHAGNAISKLSDCSALDLVIRKCTFASEKPTFSISIKQDAIEDIISFSDTPIVLTAYEYCSEEGMEEESVEESGQEKTLQGKLVAQGYLDMLQFFTKKRCNSSIDVFLYPLDPSDYNRTYKITLDVYSLLPLIKDVQFSNIIYLSFKSLFNVEAHLLDNCDNLVAKLSWQSKVPNAKNKYEKEFICKYTVFTKTVPCDQNLYYTWESLKTSNFKKDQSMGVASALTLSLHHLFDNILRTEDVDFDFDSIDMNKDYALVCNSIHRFILTDRMHVALEKALVDDKYKIIIEMINETKPSEIVLQGFIDPSIFLYPEVTNCSFAVAMKPPPRVTPPTAAAKNLKTRNDVREEQQEIVPEVQEKTTFALIKICLKAPITEPADDLLDIYNVIAMKRDIFKNCWLKRPCKPLCSRSLEKKCAYSYKAFDDAVLELIKFITAHNICSINDDKHFHCEQVRDMADRILPLISFDFNVRQPTNTNMEFTLERTWGNNDMFLFYKFIYDLELKNYDAAEEYLRNPIYDENLELIIDICELYLNYIRSTIDTSFEGDIEETLLVGLMHFCEIMHPKFPVGWMLLYCVYKRHTYRPGMDYARWHYENLVKLPFIEIDNLPTSRWEIFNDFEPTLRTEKAKYFWEAITCLLKLGLYIFAQWLYEDIAEQLPTIERYILDASFKLATNQVEDFHIVETLQVDSPMNAADLLAFVDLVNGNIEYLRSPNNLSWVHNYASIFNVGKLEDISPFHLGILRYACYMLREKEFETAIYAFDFADDIPEIIRCIGKAKAFYHLGRLGEAEQQLAISTTYNIYYPSVWANLALINLRLGKNYEALECWKYARLRDKIDNTRRPRRTSACLLVPFYLAFMCNDQEGKSDAVVSNKSQTHTTNKIFLYLKQSIIYPEDDVASVLIEVDHPLTVVNKMPDHDTTNNTFRLSEFEIERPTFSVTLEQDGIDDAMAFSSTPLGLTLYECTASRKGEYHGGEIHAHATTQGYLDIMSFFSKKLSFSTITTFVYPLDPYSFPKTCKMTWEIYSLMPLIKDIQFSNVLIISFASLFNIDESLLKICDDLVATLSWRSTFPRTNKYTKIEEDAYLKLIIIIRLGQTYCKISFTTKIMEVLKGDYEFLLLFAERKKSTKRTKKGSRQLKDLEGLSEPLQVVKVFPSKPAKVFLYLQPQNINYERANRVSVFISLEHGINTITKLTDFYQEDNAIDMETFMEEKPTFSLTIKQDDLDDIEKLTSSPMKLILYEKVPSKTNEVDFADRKQEAPVKKAAAYGYVDLMRFFTKRRSHSSLQTFLYPLDVFWASDTCKITWEIYSLMPIMREVNFSNVIFVGLTSLFNIEDTILENCDDLIVELSFQSKDAIEEETYEKIFICKYTAFTKQIISKQNTFYKWENLKDPKLENYESLGVYSDIHFSIDNLFTKLLCTEDVDFNFDDIDMDEDYALVCNSMHRFILTDTMHADLEKHLVCDEHEIIVEIYKESESETILLQGFIDLSLFMYPGVADCAFAVELKPPMTTSLTLSRYSKSWENHKTVQNKNYSNELVNKTIFTIINVCMKLPITDPAEDLNETYNVHQVQCNVFKDCWKRAVKKKVVPLPEKRTCEEIYKSFDDQILWLIRYMVKNNMLPRSDNDNKFFCTQITNTANRILPLIACDFNVRYPTKTNTEFVDLMTIVFRELTERCSGLVQGAIKDLLFEDTLPDSDMRILLIQEMNFAKLLYHIGKTEMSQYLFDMLEKKYDRYALYRFYVFINDLEMGNFELARQYLNRPWQERYDDGISVTKLCEIYLDYMEDVNGGDGEDNVTENLLKALTHFCEDVQPKIPIGWMILYCIYKKHDYRPGMSYARWKYENVMGNLFFEIKYIPKSRWQMFNNFQPKLKTERQTYFWKACELLLQLGLYHFAWLLFEGIADELQEIERYILNTSFQLATNLIQSNFITRSFSSAGKSSDELKAFVCLVNGNIEYYRQPNGSAAMGHYGAILDIKNTSSDSKFQLGVLRYAYRMLEDEEFEEALDAFQFASKSEDDQLIANVGKAKALYFLNHLEEAEQYFAKATRFTIYLPNIWAYLALINLRLGESYKALQCWKYAHLEPDVLIHEEILSELANVDIENISLCIDPKEAHF</sequence>
<proteinExistence type="predicted"/>
<dbReference type="SMART" id="SM00028">
    <property type="entry name" value="TPR"/>
    <property type="match status" value="3"/>
</dbReference>
<dbReference type="GO" id="GO:0060271">
    <property type="term" value="P:cilium assembly"/>
    <property type="evidence" value="ECO:0007669"/>
    <property type="project" value="TreeGrafter"/>
</dbReference>
<reference evidence="4" key="1">
    <citation type="submission" date="2014-03" db="EMBL/GenBank/DDBJ databases">
        <authorList>
            <person name="Aksoy S."/>
            <person name="Warren W."/>
            <person name="Wilson R.K."/>
        </authorList>
    </citation>
    <scope>NUCLEOTIDE SEQUENCE [LARGE SCALE GENOMIC DNA]</scope>
    <source>
        <strain evidence="4">IAEA</strain>
    </source>
</reference>
<keyword evidence="1" id="KW-0677">Repeat</keyword>
<dbReference type="InterPro" id="IPR011990">
    <property type="entry name" value="TPR-like_helical_dom_sf"/>
</dbReference>
<dbReference type="SUPFAM" id="SSF48452">
    <property type="entry name" value="TPR-like"/>
    <property type="match status" value="2"/>
</dbReference>
<dbReference type="GO" id="GO:0003341">
    <property type="term" value="P:cilium movement"/>
    <property type="evidence" value="ECO:0007669"/>
    <property type="project" value="TreeGrafter"/>
</dbReference>
<protein>
    <submittedName>
        <fullName evidence="3">Uncharacterized protein</fullName>
    </submittedName>
</protein>
<dbReference type="PANTHER" id="PTHR44314:SF1">
    <property type="entry name" value="CILIA- AND FLAGELLA-ASSOCIATED PROTEIN 70"/>
    <property type="match status" value="1"/>
</dbReference>
<dbReference type="GO" id="GO:0070062">
    <property type="term" value="C:extracellular exosome"/>
    <property type="evidence" value="ECO:0007669"/>
    <property type="project" value="TreeGrafter"/>
</dbReference>
<reference evidence="3" key="2">
    <citation type="submission" date="2020-05" db="UniProtKB">
        <authorList>
            <consortium name="EnsemblMetazoa"/>
        </authorList>
    </citation>
    <scope>IDENTIFICATION</scope>
    <source>
        <strain evidence="3">IAEA</strain>
    </source>
</reference>
<keyword evidence="2" id="KW-0802">TPR repeat</keyword>
<accession>A0A1A9ZEV3</accession>
<dbReference type="Gene3D" id="1.25.40.10">
    <property type="entry name" value="Tetratricopeptide repeat domain"/>
    <property type="match status" value="2"/>
</dbReference>
<dbReference type="GO" id="GO:0031514">
    <property type="term" value="C:motile cilium"/>
    <property type="evidence" value="ECO:0007669"/>
    <property type="project" value="TreeGrafter"/>
</dbReference>
<dbReference type="InterPro" id="IPR052628">
    <property type="entry name" value="CFAP70"/>
</dbReference>
<organism evidence="3 4">
    <name type="scientific">Glossina pallidipes</name>
    <name type="common">Tsetse fly</name>
    <dbReference type="NCBI Taxonomy" id="7398"/>
    <lineage>
        <taxon>Eukaryota</taxon>
        <taxon>Metazoa</taxon>
        <taxon>Ecdysozoa</taxon>
        <taxon>Arthropoda</taxon>
        <taxon>Hexapoda</taxon>
        <taxon>Insecta</taxon>
        <taxon>Pterygota</taxon>
        <taxon>Neoptera</taxon>
        <taxon>Endopterygota</taxon>
        <taxon>Diptera</taxon>
        <taxon>Brachycera</taxon>
        <taxon>Muscomorpha</taxon>
        <taxon>Hippoboscoidea</taxon>
        <taxon>Glossinidae</taxon>
        <taxon>Glossina</taxon>
    </lineage>
</organism>
<evidence type="ECO:0000313" key="3">
    <source>
        <dbReference type="EnsemblMetazoa" id="GPAI012500-PA"/>
    </source>
</evidence>
<evidence type="ECO:0000256" key="1">
    <source>
        <dbReference type="ARBA" id="ARBA00022737"/>
    </source>
</evidence>
<dbReference type="VEuPathDB" id="VectorBase:GPAI012500"/>
<keyword evidence="4" id="KW-1185">Reference proteome</keyword>
<dbReference type="STRING" id="7398.A0A1A9ZEV3"/>
<evidence type="ECO:0000256" key="2">
    <source>
        <dbReference type="ARBA" id="ARBA00022803"/>
    </source>
</evidence>
<dbReference type="PANTHER" id="PTHR44314">
    <property type="entry name" value="CILIA- AND FLAGELLA-ASSOCIATED PROTEIN 70"/>
    <property type="match status" value="1"/>
</dbReference>
<dbReference type="EnsemblMetazoa" id="GPAI012500-RA">
    <property type="protein sequence ID" value="GPAI012500-PA"/>
    <property type="gene ID" value="GPAI012500"/>
</dbReference>